<sequence length="110" mass="13331">MISIPEAKLDLVKKMNQESVIRLRKKEKVRQHVESLRELPMDELNRMMTSTEKLLDWYQAREKKDDTLESYEEWTEEARKLWVQVKMVNDKIEKVVLSIKKQDVELEKRV</sequence>
<name>A0A161R6V4_BACCE</name>
<comment type="caution">
    <text evidence="1">The sequence shown here is derived from an EMBL/GenBank/DDBJ whole genome shotgun (WGS) entry which is preliminary data.</text>
</comment>
<dbReference type="RefSeq" id="WP_063259643.1">
    <property type="nucleotide sequence ID" value="NZ_LJKE01000015.1"/>
</dbReference>
<reference evidence="1 2" key="1">
    <citation type="submission" date="2015-09" db="EMBL/GenBank/DDBJ databases">
        <title>Bacillus cereus food isolates.</title>
        <authorList>
            <person name="Boekhorst J."/>
        </authorList>
    </citation>
    <scope>NUCLEOTIDE SEQUENCE [LARGE SCALE GENOMIC DNA]</scope>
    <source>
        <strain evidence="1 2">B4088</strain>
    </source>
</reference>
<accession>A0A161R6V4</accession>
<dbReference type="EMBL" id="LJKE01000015">
    <property type="protein sequence ID" value="KZD71951.1"/>
    <property type="molecule type" value="Genomic_DNA"/>
</dbReference>
<dbReference type="PATRIC" id="fig|1396.535.peg.4162"/>
<proteinExistence type="predicted"/>
<gene>
    <name evidence="1" type="ORF">B4088_0412</name>
</gene>
<protein>
    <submittedName>
        <fullName evidence="1">Uncharacterized protein</fullName>
    </submittedName>
</protein>
<organism evidence="1 2">
    <name type="scientific">Bacillus cereus</name>
    <dbReference type="NCBI Taxonomy" id="1396"/>
    <lineage>
        <taxon>Bacteria</taxon>
        <taxon>Bacillati</taxon>
        <taxon>Bacillota</taxon>
        <taxon>Bacilli</taxon>
        <taxon>Bacillales</taxon>
        <taxon>Bacillaceae</taxon>
        <taxon>Bacillus</taxon>
        <taxon>Bacillus cereus group</taxon>
    </lineage>
</organism>
<evidence type="ECO:0000313" key="2">
    <source>
        <dbReference type="Proteomes" id="UP000076482"/>
    </source>
</evidence>
<dbReference type="AlphaFoldDB" id="A0A161R6V4"/>
<evidence type="ECO:0000313" key="1">
    <source>
        <dbReference type="EMBL" id="KZD71951.1"/>
    </source>
</evidence>
<dbReference type="Proteomes" id="UP000076482">
    <property type="component" value="Unassembled WGS sequence"/>
</dbReference>